<dbReference type="EMBL" id="MLCF01000115">
    <property type="protein sequence ID" value="OIV36095.1"/>
    <property type="molecule type" value="Genomic_DNA"/>
</dbReference>
<protein>
    <submittedName>
        <fullName evidence="1">Uncharacterized protein</fullName>
    </submittedName>
</protein>
<dbReference type="AlphaFoldDB" id="A0A1J7BBN7"/>
<sequence length="108" mass="10840">MALGGIDCNGAEVVRVPTRHGLEAVDILRLRGACGPVLHDADGRALGFLVPPGTAAAWTYPGSAIGLPPGASWLVAPVPAAPRTTDPGTLRAALDEASTTLAAADTHP</sequence>
<name>A0A1J7BBN7_9ACTN</name>
<dbReference type="RefSeq" id="WP_071657964.1">
    <property type="nucleotide sequence ID" value="NZ_MLCF01000115.1"/>
</dbReference>
<gene>
    <name evidence="1" type="ORF">BIV57_18220</name>
</gene>
<reference evidence="1 2" key="1">
    <citation type="submission" date="2016-10" db="EMBL/GenBank/DDBJ databases">
        <title>Genome sequence of Streptomyces gilvigriseus MUSC 26.</title>
        <authorList>
            <person name="Lee L.-H."/>
            <person name="Ser H.-L."/>
        </authorList>
    </citation>
    <scope>NUCLEOTIDE SEQUENCE [LARGE SCALE GENOMIC DNA]</scope>
    <source>
        <strain evidence="1 2">MUSC 26</strain>
    </source>
</reference>
<dbReference type="OrthoDB" id="4350535at2"/>
<evidence type="ECO:0000313" key="2">
    <source>
        <dbReference type="Proteomes" id="UP000243342"/>
    </source>
</evidence>
<dbReference type="STRING" id="1428644.BIV57_18220"/>
<keyword evidence="2" id="KW-1185">Reference proteome</keyword>
<accession>A0A1J7BBN7</accession>
<comment type="caution">
    <text evidence="1">The sequence shown here is derived from an EMBL/GenBank/DDBJ whole genome shotgun (WGS) entry which is preliminary data.</text>
</comment>
<dbReference type="Proteomes" id="UP000243342">
    <property type="component" value="Unassembled WGS sequence"/>
</dbReference>
<organism evidence="1 2">
    <name type="scientific">Mangrovactinospora gilvigrisea</name>
    <dbReference type="NCBI Taxonomy" id="1428644"/>
    <lineage>
        <taxon>Bacteria</taxon>
        <taxon>Bacillati</taxon>
        <taxon>Actinomycetota</taxon>
        <taxon>Actinomycetes</taxon>
        <taxon>Kitasatosporales</taxon>
        <taxon>Streptomycetaceae</taxon>
        <taxon>Mangrovactinospora</taxon>
    </lineage>
</organism>
<evidence type="ECO:0000313" key="1">
    <source>
        <dbReference type="EMBL" id="OIV36095.1"/>
    </source>
</evidence>
<proteinExistence type="predicted"/>